<dbReference type="GO" id="GO:0030313">
    <property type="term" value="C:cell envelope"/>
    <property type="evidence" value="ECO:0007669"/>
    <property type="project" value="UniProtKB-SubCell"/>
</dbReference>
<dbReference type="Gene3D" id="3.40.190.10">
    <property type="entry name" value="Periplasmic binding protein-like II"/>
    <property type="match status" value="2"/>
</dbReference>
<feature type="chain" id="PRO_5008387280" evidence="5">
    <location>
        <begin position="25"/>
        <end position="283"/>
    </location>
</feature>
<dbReference type="PROSITE" id="PS01039">
    <property type="entry name" value="SBP_BACTERIAL_3"/>
    <property type="match status" value="1"/>
</dbReference>
<evidence type="ECO:0000313" key="10">
    <source>
        <dbReference type="Proteomes" id="UP000526233"/>
    </source>
</evidence>
<dbReference type="PANTHER" id="PTHR35936:SF17">
    <property type="entry name" value="ARGININE-BINDING EXTRACELLULAR PROTEIN ARTP"/>
    <property type="match status" value="1"/>
</dbReference>
<dbReference type="GeneID" id="93111584"/>
<evidence type="ECO:0000313" key="7">
    <source>
        <dbReference type="EMBL" id="NNV20371.1"/>
    </source>
</evidence>
<keyword evidence="9" id="KW-1185">Reference proteome</keyword>
<protein>
    <submittedName>
        <fullName evidence="8">Bacterial extracellular solute-binding, 3 family protein</fullName>
    </submittedName>
    <submittedName>
        <fullName evidence="7">Transporter substrate-binding domain-containing protein</fullName>
    </submittedName>
</protein>
<name>A0A1A9FLX7_9HYPH</name>
<evidence type="ECO:0000313" key="9">
    <source>
        <dbReference type="Proteomes" id="UP000216188"/>
    </source>
</evidence>
<feature type="domain" description="Solute-binding protein family 3/N-terminal" evidence="6">
    <location>
        <begin position="31"/>
        <end position="280"/>
    </location>
</feature>
<dbReference type="SMART" id="SM00062">
    <property type="entry name" value="PBPb"/>
    <property type="match status" value="1"/>
</dbReference>
<evidence type="ECO:0000256" key="3">
    <source>
        <dbReference type="ARBA" id="ARBA00022729"/>
    </source>
</evidence>
<dbReference type="OrthoDB" id="9807134at2"/>
<dbReference type="SUPFAM" id="SSF53850">
    <property type="entry name" value="Periplasmic binding protein-like II"/>
    <property type="match status" value="1"/>
</dbReference>
<dbReference type="EMBL" id="PKQI01000001">
    <property type="protein sequence ID" value="NNV20371.1"/>
    <property type="molecule type" value="Genomic_DNA"/>
</dbReference>
<dbReference type="EMBL" id="NNRM01000041">
    <property type="protein sequence ID" value="OYR23196.1"/>
    <property type="molecule type" value="Genomic_DNA"/>
</dbReference>
<dbReference type="Proteomes" id="UP000526233">
    <property type="component" value="Unassembled WGS sequence"/>
</dbReference>
<dbReference type="Pfam" id="PF00497">
    <property type="entry name" value="SBP_bac_3"/>
    <property type="match status" value="1"/>
</dbReference>
<gene>
    <name evidence="8" type="ORF">CEV34_3942</name>
    <name evidence="7" type="ORF">EHE22_08035</name>
</gene>
<dbReference type="PANTHER" id="PTHR35936">
    <property type="entry name" value="MEMBRANE-BOUND LYTIC MUREIN TRANSGLYCOSYLASE F"/>
    <property type="match status" value="1"/>
</dbReference>
<dbReference type="RefSeq" id="WP_007877714.1">
    <property type="nucleotide sequence ID" value="NZ_CAXURC020000002.1"/>
</dbReference>
<feature type="signal peptide" evidence="5">
    <location>
        <begin position="1"/>
        <end position="24"/>
    </location>
</feature>
<proteinExistence type="inferred from homology"/>
<dbReference type="AlphaFoldDB" id="A0A1A9FLX7"/>
<evidence type="ECO:0000256" key="2">
    <source>
        <dbReference type="ARBA" id="ARBA00010333"/>
    </source>
</evidence>
<evidence type="ECO:0000259" key="6">
    <source>
        <dbReference type="SMART" id="SM00062"/>
    </source>
</evidence>
<organism evidence="8 9">
    <name type="scientific">Brucella pseudogrignonensis</name>
    <dbReference type="NCBI Taxonomy" id="419475"/>
    <lineage>
        <taxon>Bacteria</taxon>
        <taxon>Pseudomonadati</taxon>
        <taxon>Pseudomonadota</taxon>
        <taxon>Alphaproteobacteria</taxon>
        <taxon>Hyphomicrobiales</taxon>
        <taxon>Brucellaceae</taxon>
        <taxon>Brucella/Ochrobactrum group</taxon>
        <taxon>Brucella</taxon>
    </lineage>
</organism>
<dbReference type="InterPro" id="IPR018313">
    <property type="entry name" value="SBP_3_CS"/>
</dbReference>
<evidence type="ECO:0000256" key="1">
    <source>
        <dbReference type="ARBA" id="ARBA00004196"/>
    </source>
</evidence>
<reference evidence="7 10" key="2">
    <citation type="submission" date="2018-11" db="EMBL/GenBank/DDBJ databases">
        <title>Genome sequencing and analysis.</title>
        <authorList>
            <person name="Huang Y.-T."/>
        </authorList>
    </citation>
    <scope>NUCLEOTIDE SEQUENCE [LARGE SCALE GENOMIC DNA]</scope>
    <source>
        <strain evidence="7 10">SHIN</strain>
    </source>
</reference>
<comment type="similarity">
    <text evidence="2 4">Belongs to the bacterial solute-binding protein 3 family.</text>
</comment>
<dbReference type="STRING" id="419475.A8A54_10445"/>
<dbReference type="InterPro" id="IPR001638">
    <property type="entry name" value="Solute-binding_3/MltF_N"/>
</dbReference>
<evidence type="ECO:0000256" key="5">
    <source>
        <dbReference type="SAM" id="SignalP"/>
    </source>
</evidence>
<evidence type="ECO:0000256" key="4">
    <source>
        <dbReference type="RuleBase" id="RU003744"/>
    </source>
</evidence>
<dbReference type="Proteomes" id="UP000216188">
    <property type="component" value="Unassembled WGS sequence"/>
</dbReference>
<reference evidence="8 9" key="1">
    <citation type="submission" date="2017-07" db="EMBL/GenBank/DDBJ databases">
        <title>Phylogenetic study on the rhizospheric bacterium Ochrobactrum sp. A44.</title>
        <authorList>
            <person name="Krzyzanowska D.M."/>
            <person name="Ossowicki A."/>
            <person name="Rajewska M."/>
            <person name="Maciag T."/>
            <person name="Kaczynski Z."/>
            <person name="Czerwicka M."/>
            <person name="Jafra S."/>
        </authorList>
    </citation>
    <scope>NUCLEOTIDE SEQUENCE [LARGE SCALE GENOMIC DNA]</scope>
    <source>
        <strain evidence="8 9">CCUG 30717</strain>
    </source>
</reference>
<sequence>MKTTGLFKALFVSALVLTTASAHAEGKKWDKITIATEGAFRPYNFTKPDGTLDGYEVDLYKDLCARMKVECTMVAQPFDGIIPALNAGKFDAIMAGLTATPKREETIDFTVSYGLTPQTFATLKDSPFAKLPHTGETLYLAKDEEANQKAIDEIAAEIKGRTVGVQTASLGLSLLDKYFKDSTDIREYKTTDQHDLDLKSGRVDLVVASLAYLSDAAKKPGNEDIVMTGPYFKGGILGRGVAVGIRKNEPELQKMFNEAIEAAKADGTIKKLSEKWFGFDVTP</sequence>
<comment type="caution">
    <text evidence="8">The sequence shown here is derived from an EMBL/GenBank/DDBJ whole genome shotgun (WGS) entry which is preliminary data.</text>
</comment>
<evidence type="ECO:0000313" key="8">
    <source>
        <dbReference type="EMBL" id="OYR23196.1"/>
    </source>
</evidence>
<keyword evidence="3 5" id="KW-0732">Signal</keyword>
<accession>A0A1A9FLX7</accession>
<comment type="subcellular location">
    <subcellularLocation>
        <location evidence="1">Cell envelope</location>
    </subcellularLocation>
</comment>
<dbReference type="KEGG" id="ops:A8A54_10445"/>